<dbReference type="Proteomes" id="UP000298663">
    <property type="component" value="Unassembled WGS sequence"/>
</dbReference>
<protein>
    <recommendedName>
        <fullName evidence="2">C-type lectin domain-containing protein</fullName>
    </recommendedName>
</protein>
<feature type="domain" description="C-type lectin" evidence="2">
    <location>
        <begin position="31"/>
        <end position="143"/>
    </location>
</feature>
<feature type="chain" id="PRO_5020652715" description="C-type lectin domain-containing protein" evidence="1">
    <location>
        <begin position="20"/>
        <end position="326"/>
    </location>
</feature>
<dbReference type="SMART" id="SM00034">
    <property type="entry name" value="CLECT"/>
    <property type="match status" value="2"/>
</dbReference>
<dbReference type="EMBL" id="AZBU02000002">
    <property type="protein sequence ID" value="TKR96518.1"/>
    <property type="molecule type" value="Genomic_DNA"/>
</dbReference>
<dbReference type="PROSITE" id="PS50041">
    <property type="entry name" value="C_TYPE_LECTIN_2"/>
    <property type="match status" value="2"/>
</dbReference>
<dbReference type="OrthoDB" id="5861056at2759"/>
<gene>
    <name evidence="3" type="ORF">L596_010523</name>
</gene>
<organism evidence="3 4">
    <name type="scientific">Steinernema carpocapsae</name>
    <name type="common">Entomopathogenic nematode</name>
    <dbReference type="NCBI Taxonomy" id="34508"/>
    <lineage>
        <taxon>Eukaryota</taxon>
        <taxon>Metazoa</taxon>
        <taxon>Ecdysozoa</taxon>
        <taxon>Nematoda</taxon>
        <taxon>Chromadorea</taxon>
        <taxon>Rhabditida</taxon>
        <taxon>Tylenchina</taxon>
        <taxon>Panagrolaimomorpha</taxon>
        <taxon>Strongyloidoidea</taxon>
        <taxon>Steinernematidae</taxon>
        <taxon>Steinernema</taxon>
    </lineage>
</organism>
<feature type="domain" description="C-type lectin" evidence="2">
    <location>
        <begin position="197"/>
        <end position="322"/>
    </location>
</feature>
<sequence length="326" mass="35593">MGTLLVPLELLLLIAVSFAQICPPGSVSSNDDSRCFTFMAPKTDFITADRTCRGIGGNLASILTDDDQKAISELLRGERQRGANVWIGGNDMFHYGNWSWTDGSPFKFLSQPMPPAAGNCLSLVATTKWTKVECCSEKSFVCATESSKPITCPVVPQTPKPSAPPTSMTATLPFSSCPKSNCISDCKCPDGWSLFTETNMCYLFSDLLYLDWSTSEKYCQHFTGHLVSINSQSEQHFLNKLINSASNHSQPPYGSFKDIWIGLSNTSPMFAWSDGCPVDYSNWDVNEPSGDEKKHCVQMSSGNTAGTWSTVSCSGGRKFVCKAQPV</sequence>
<keyword evidence="1" id="KW-0732">Signal</keyword>
<dbReference type="CDD" id="cd00037">
    <property type="entry name" value="CLECT"/>
    <property type="match status" value="2"/>
</dbReference>
<proteinExistence type="predicted"/>
<name>A0A4U5PIT6_STECR</name>
<dbReference type="Gene3D" id="3.10.100.10">
    <property type="entry name" value="Mannose-Binding Protein A, subunit A"/>
    <property type="match status" value="2"/>
</dbReference>
<dbReference type="InterPro" id="IPR050111">
    <property type="entry name" value="C-type_lectin/snaclec_domain"/>
</dbReference>
<reference evidence="3 4" key="1">
    <citation type="journal article" date="2015" name="Genome Biol.">
        <title>Comparative genomics of Steinernema reveals deeply conserved gene regulatory networks.</title>
        <authorList>
            <person name="Dillman A.R."/>
            <person name="Macchietto M."/>
            <person name="Porter C.F."/>
            <person name="Rogers A."/>
            <person name="Williams B."/>
            <person name="Antoshechkin I."/>
            <person name="Lee M.M."/>
            <person name="Goodwin Z."/>
            <person name="Lu X."/>
            <person name="Lewis E.E."/>
            <person name="Goodrich-Blair H."/>
            <person name="Stock S.P."/>
            <person name="Adams B.J."/>
            <person name="Sternberg P.W."/>
            <person name="Mortazavi A."/>
        </authorList>
    </citation>
    <scope>NUCLEOTIDE SEQUENCE [LARGE SCALE GENOMIC DNA]</scope>
    <source>
        <strain evidence="3 4">ALL</strain>
    </source>
</reference>
<dbReference type="InterPro" id="IPR016187">
    <property type="entry name" value="CTDL_fold"/>
</dbReference>
<dbReference type="SUPFAM" id="SSF56436">
    <property type="entry name" value="C-type lectin-like"/>
    <property type="match status" value="2"/>
</dbReference>
<dbReference type="STRING" id="34508.A0A4U5PIT6"/>
<comment type="caution">
    <text evidence="3">The sequence shown here is derived from an EMBL/GenBank/DDBJ whole genome shotgun (WGS) entry which is preliminary data.</text>
</comment>
<dbReference type="InterPro" id="IPR016186">
    <property type="entry name" value="C-type_lectin-like/link_sf"/>
</dbReference>
<dbReference type="PANTHER" id="PTHR22803">
    <property type="entry name" value="MANNOSE, PHOSPHOLIPASE, LECTIN RECEPTOR RELATED"/>
    <property type="match status" value="1"/>
</dbReference>
<evidence type="ECO:0000313" key="4">
    <source>
        <dbReference type="Proteomes" id="UP000298663"/>
    </source>
</evidence>
<evidence type="ECO:0000256" key="1">
    <source>
        <dbReference type="SAM" id="SignalP"/>
    </source>
</evidence>
<dbReference type="AlphaFoldDB" id="A0A4U5PIT6"/>
<keyword evidence="4" id="KW-1185">Reference proteome</keyword>
<evidence type="ECO:0000259" key="2">
    <source>
        <dbReference type="PROSITE" id="PS50041"/>
    </source>
</evidence>
<reference evidence="3 4" key="2">
    <citation type="journal article" date="2019" name="G3 (Bethesda)">
        <title>Hybrid Assembly of the Genome of the Entomopathogenic Nematode Steinernema carpocapsae Identifies the X-Chromosome.</title>
        <authorList>
            <person name="Serra L."/>
            <person name="Macchietto M."/>
            <person name="Macias-Munoz A."/>
            <person name="McGill C.J."/>
            <person name="Rodriguez I.M."/>
            <person name="Rodriguez B."/>
            <person name="Murad R."/>
            <person name="Mortazavi A."/>
        </authorList>
    </citation>
    <scope>NUCLEOTIDE SEQUENCE [LARGE SCALE GENOMIC DNA]</scope>
    <source>
        <strain evidence="3 4">ALL</strain>
    </source>
</reference>
<dbReference type="InterPro" id="IPR001304">
    <property type="entry name" value="C-type_lectin-like"/>
</dbReference>
<accession>A0A4U5PIT6</accession>
<feature type="signal peptide" evidence="1">
    <location>
        <begin position="1"/>
        <end position="19"/>
    </location>
</feature>
<evidence type="ECO:0000313" key="3">
    <source>
        <dbReference type="EMBL" id="TKR96518.1"/>
    </source>
</evidence>
<dbReference type="Pfam" id="PF00059">
    <property type="entry name" value="Lectin_C"/>
    <property type="match status" value="2"/>
</dbReference>